<protein>
    <submittedName>
        <fullName evidence="1">Uncharacterized protein</fullName>
    </submittedName>
</protein>
<evidence type="ECO:0000313" key="1">
    <source>
        <dbReference type="EMBL" id="QPH40737.1"/>
    </source>
</evidence>
<reference evidence="1 2" key="1">
    <citation type="submission" date="2020-11" db="EMBL/GenBank/DDBJ databases">
        <title>Pedobacter endophytica, an endophytic bacteria isolated form Carex pumila.</title>
        <authorList>
            <person name="Peng Y."/>
            <person name="Jiang L."/>
            <person name="Lee J."/>
        </authorList>
    </citation>
    <scope>NUCLEOTIDE SEQUENCE [LARGE SCALE GENOMIC DNA]</scope>
    <source>
        <strain evidence="1 2">JBR3-12</strain>
    </source>
</reference>
<keyword evidence="2" id="KW-1185">Reference proteome</keyword>
<organism evidence="1 2">
    <name type="scientific">Pedobacter endophyticus</name>
    <dbReference type="NCBI Taxonomy" id="2789740"/>
    <lineage>
        <taxon>Bacteria</taxon>
        <taxon>Pseudomonadati</taxon>
        <taxon>Bacteroidota</taxon>
        <taxon>Sphingobacteriia</taxon>
        <taxon>Sphingobacteriales</taxon>
        <taxon>Sphingobacteriaceae</taxon>
        <taxon>Pedobacter</taxon>
    </lineage>
</organism>
<dbReference type="AlphaFoldDB" id="A0A7S9L1G6"/>
<name>A0A7S9L1G6_9SPHI</name>
<gene>
    <name evidence="1" type="ORF">IZT61_05560</name>
</gene>
<evidence type="ECO:0000313" key="2">
    <source>
        <dbReference type="Proteomes" id="UP000594759"/>
    </source>
</evidence>
<dbReference type="Proteomes" id="UP000594759">
    <property type="component" value="Chromosome"/>
</dbReference>
<dbReference type="RefSeq" id="WP_196100191.1">
    <property type="nucleotide sequence ID" value="NZ_CP064939.1"/>
</dbReference>
<sequence length="205" mass="23147">MYSARTGLVLAFHGCDESLTSNLLAGKSSVRNSKNDYDWLGHGSYFWDNSPSRALQIATFLSTLPKNTKNRMAKPAVIGAVINLGFCLDLLDYQNLIFLDESYKLLSASYSALGMDLPINKPIGGNKDLILRELDCAVIETLHQFRDEQKMRPFDSVRGVFWEGKELYPNAGFREKDHIQICIRNPNCIKGYFLPLKENGKFSQV</sequence>
<accession>A0A7S9L1G6</accession>
<dbReference type="EMBL" id="CP064939">
    <property type="protein sequence ID" value="QPH40737.1"/>
    <property type="molecule type" value="Genomic_DNA"/>
</dbReference>
<proteinExistence type="predicted"/>
<dbReference type="KEGG" id="pex:IZT61_05560"/>
<dbReference type="SUPFAM" id="SSF56399">
    <property type="entry name" value="ADP-ribosylation"/>
    <property type="match status" value="1"/>
</dbReference>